<evidence type="ECO:0000313" key="2">
    <source>
        <dbReference type="Proteomes" id="UP001153331"/>
    </source>
</evidence>
<evidence type="ECO:0000313" key="1">
    <source>
        <dbReference type="EMBL" id="KAJ8107672.1"/>
    </source>
</evidence>
<comment type="caution">
    <text evidence="1">The sequence shown here is derived from an EMBL/GenBank/DDBJ whole genome shotgun (WGS) entry which is preliminary data.</text>
</comment>
<gene>
    <name evidence="1" type="ORF">OPT61_g8707</name>
</gene>
<dbReference type="Proteomes" id="UP001153331">
    <property type="component" value="Unassembled WGS sequence"/>
</dbReference>
<reference evidence="1" key="1">
    <citation type="submission" date="2022-11" db="EMBL/GenBank/DDBJ databases">
        <title>Genome Sequence of Boeremia exigua.</title>
        <authorList>
            <person name="Buettner E."/>
        </authorList>
    </citation>
    <scope>NUCLEOTIDE SEQUENCE</scope>
    <source>
        <strain evidence="1">CU02</strain>
    </source>
</reference>
<name>A0ACC2HX57_9PLEO</name>
<accession>A0ACC2HX57</accession>
<sequence>MHRLLLLVCFGFYFLSLVIAHGADSNCRVRSNATMVPDVAAALVQYAGASEIAAGYKQPWPEVVRNGRKVRVVTYCYTNKVARDRLDCPHVAEGFKRWRDKLDSPPFKGTTNLVWEELNDGNRDRSKRKPVYCFDSNRMWDPTKVPGDTLWIAFDASGNRGGMASVGYDNSRPKNEDMVSHSATLFDQQLTKAVFGMIHEHQRHDRDDYVRYDCKKLDGYSTAIAQVRAEKKLNYEDAHKLLCEDEAFAESFGFSSYEYFKDPAGLIHDEVSSPFDVESLMMYGSDGFAPPQCETDMNACPLLKYGLFGNVPNKKLPMSRIDKPTHPSDGDAKFPCARPSAPSFTELTTLHPLDSSFPSTTSIFSTPFTMQILRFLLPFVALWALANALKCRTRSNSIIVHDAIAEQAQYAGASQLRAQLVEPWPIERIGGVQYRVIKYCFTNERTRDLFDCSRWQPALALWGEKLGGVASAATGHNIGWREAHDGNPDRSKRQPAYCVSNGKWNPNVQPGTLWIRQDHIDPYAAEAAIGYDVLSNKPPRHNMLLGKDVSVDDVVHELGHVFGMDHEMIRSDRDDYLLYQCDKLADYQKILKQAVAKEGLKAEDAAAKLCNDIDFADKYKFDGAEYTKNPHGLIHDDGDFDMDSIMLYDSESFAEKEECVLSDMNQCPLLRYIDSSNKDAGVARIPRPKSPSAGDVEWVKMWYPWLGAAPAPAPAPV</sequence>
<dbReference type="EMBL" id="JAPHNI010000880">
    <property type="protein sequence ID" value="KAJ8107672.1"/>
    <property type="molecule type" value="Genomic_DNA"/>
</dbReference>
<organism evidence="1 2">
    <name type="scientific">Boeremia exigua</name>
    <dbReference type="NCBI Taxonomy" id="749465"/>
    <lineage>
        <taxon>Eukaryota</taxon>
        <taxon>Fungi</taxon>
        <taxon>Dikarya</taxon>
        <taxon>Ascomycota</taxon>
        <taxon>Pezizomycotina</taxon>
        <taxon>Dothideomycetes</taxon>
        <taxon>Pleosporomycetidae</taxon>
        <taxon>Pleosporales</taxon>
        <taxon>Pleosporineae</taxon>
        <taxon>Didymellaceae</taxon>
        <taxon>Boeremia</taxon>
    </lineage>
</organism>
<keyword evidence="2" id="KW-1185">Reference proteome</keyword>
<proteinExistence type="predicted"/>
<protein>
    <submittedName>
        <fullName evidence="1">Uncharacterized protein</fullName>
    </submittedName>
</protein>